<dbReference type="PANTHER" id="PTHR10272">
    <property type="entry name" value="PLATELET-ACTIVATING FACTOR ACETYLHYDROLASE"/>
    <property type="match status" value="1"/>
</dbReference>
<comment type="caution">
    <text evidence="5">The sequence shown here is derived from an EMBL/GenBank/DDBJ whole genome shotgun (WGS) entry which is preliminary data.</text>
</comment>
<dbReference type="GO" id="GO:0016042">
    <property type="term" value="P:lipid catabolic process"/>
    <property type="evidence" value="ECO:0007669"/>
    <property type="project" value="UniProtKB-KW"/>
</dbReference>
<protein>
    <submittedName>
        <fullName evidence="5">Acetylhydrolase</fullName>
    </submittedName>
</protein>
<gene>
    <name evidence="5" type="ORF">AC529_17550</name>
</gene>
<dbReference type="Pfam" id="PF03403">
    <property type="entry name" value="PAF-AH_p_II"/>
    <property type="match status" value="1"/>
</dbReference>
<keyword evidence="2" id="KW-0442">Lipid degradation</keyword>
<evidence type="ECO:0000256" key="4">
    <source>
        <dbReference type="SAM" id="SignalP"/>
    </source>
</evidence>
<evidence type="ECO:0000313" key="6">
    <source>
        <dbReference type="Proteomes" id="UP000074382"/>
    </source>
</evidence>
<dbReference type="Proteomes" id="UP000074382">
    <property type="component" value="Unassembled WGS sequence"/>
</dbReference>
<proteinExistence type="predicted"/>
<keyword evidence="6" id="KW-1185">Reference proteome</keyword>
<organism evidence="5 6">
    <name type="scientific">Thermobifida cellulosilytica TB100</name>
    <dbReference type="NCBI Taxonomy" id="665004"/>
    <lineage>
        <taxon>Bacteria</taxon>
        <taxon>Bacillati</taxon>
        <taxon>Actinomycetota</taxon>
        <taxon>Actinomycetes</taxon>
        <taxon>Streptosporangiales</taxon>
        <taxon>Nocardiopsidaceae</taxon>
        <taxon>Thermobifida</taxon>
    </lineage>
</organism>
<keyword evidence="3" id="KW-0443">Lipid metabolism</keyword>
<evidence type="ECO:0000256" key="3">
    <source>
        <dbReference type="ARBA" id="ARBA00023098"/>
    </source>
</evidence>
<dbReference type="GO" id="GO:0003847">
    <property type="term" value="F:1-alkyl-2-acetylglycerophosphocholine esterase activity"/>
    <property type="evidence" value="ECO:0007669"/>
    <property type="project" value="TreeGrafter"/>
</dbReference>
<keyword evidence="1 5" id="KW-0378">Hydrolase</keyword>
<feature type="signal peptide" evidence="4">
    <location>
        <begin position="1"/>
        <end position="35"/>
    </location>
</feature>
<reference evidence="6" key="1">
    <citation type="journal article" date="2017" name="Acta Aliment.">
        <title>Plant polysaccharide degrading enzyme system of Thermpbifida cellulosilytica TB100 revealed by de novo genome project data.</title>
        <authorList>
            <person name="Toth A."/>
            <person name="Baka E."/>
            <person name="Luzics S."/>
            <person name="Bata-Vidacs I."/>
            <person name="Nagy I."/>
            <person name="Balint B."/>
            <person name="Herceg R."/>
            <person name="Olasz F."/>
            <person name="Wilk T."/>
            <person name="Nagy T."/>
            <person name="Kriszt B."/>
            <person name="Nagy I."/>
            <person name="Kukolya J."/>
        </authorList>
    </citation>
    <scope>NUCLEOTIDE SEQUENCE [LARGE SCALE GENOMIC DNA]</scope>
    <source>
        <strain evidence="6">TB100</strain>
    </source>
</reference>
<dbReference type="PATRIC" id="fig|665004.4.peg.1190"/>
<dbReference type="STRING" id="665004.AC529_17550"/>
<name>A0A147KDV9_THECS</name>
<dbReference type="InterPro" id="IPR029058">
    <property type="entry name" value="AB_hydrolase_fold"/>
</dbReference>
<keyword evidence="4" id="KW-0732">Signal</keyword>
<dbReference type="Gene3D" id="3.40.50.1820">
    <property type="entry name" value="alpha/beta hydrolase"/>
    <property type="match status" value="1"/>
</dbReference>
<dbReference type="RefSeq" id="WP_068754572.1">
    <property type="nucleotide sequence ID" value="NZ_KQ950180.1"/>
</dbReference>
<feature type="chain" id="PRO_5007549803" evidence="4">
    <location>
        <begin position="36"/>
        <end position="428"/>
    </location>
</feature>
<evidence type="ECO:0000256" key="1">
    <source>
        <dbReference type="ARBA" id="ARBA00022801"/>
    </source>
</evidence>
<dbReference type="EMBL" id="LGEM01000125">
    <property type="protein sequence ID" value="KUP95460.1"/>
    <property type="molecule type" value="Genomic_DNA"/>
</dbReference>
<dbReference type="OrthoDB" id="569821at2"/>
<evidence type="ECO:0000313" key="5">
    <source>
        <dbReference type="EMBL" id="KUP95460.1"/>
    </source>
</evidence>
<accession>A0A147KDV9</accession>
<evidence type="ECO:0000256" key="2">
    <source>
        <dbReference type="ARBA" id="ARBA00022963"/>
    </source>
</evidence>
<sequence>MVTKQWFSTHRGRLLAYGAAAAALAVCCSLPPAVAALTAPDPVRLAPPEPTGPHAVGRVDLHLVDEDRGHPWAEGVEQRELMVTLWYPAEDDGGERARYVPDAVADVLAGQLEQVGLSRGAVDFAGSSTNAVDGAGVAADAGPLPVLLYSPGFNQSRHQATAHLEELASQGYAVAAVDHPHETSAVEFPDGRVVRDSVPGGDAPTLRSALRTRVADLRLVLDAVTELAGGGNPDAGGRTLPEGLGEALDPERVGVFGHSAGGLAAAEVMLDDDRVDAGADLDGSIAYHIGDEDWAEAALRGVDRPFLLFGAGRSGPEGKPHTSRDAPDWRMFREASTGPVLELHLPEGEHMSFTDLQWQVPQLQEGLRPGGPAWEDTVEGAVGAVDPDRSVAAQRAYLTAFFDEHLRGVERPLLDGPSSEHPDVVFVD</sequence>
<dbReference type="SUPFAM" id="SSF53474">
    <property type="entry name" value="alpha/beta-Hydrolases"/>
    <property type="match status" value="1"/>
</dbReference>
<dbReference type="AlphaFoldDB" id="A0A147KDV9"/>
<dbReference type="PANTHER" id="PTHR10272:SF0">
    <property type="entry name" value="PLATELET-ACTIVATING FACTOR ACETYLHYDROLASE"/>
    <property type="match status" value="1"/>
</dbReference>